<dbReference type="Proteomes" id="UP000247978">
    <property type="component" value="Unassembled WGS sequence"/>
</dbReference>
<keyword evidence="5 9" id="KW-0822">Tryptophan biosynthesis</keyword>
<reference evidence="11 12" key="1">
    <citation type="submission" date="2018-05" db="EMBL/GenBank/DDBJ databases">
        <title>Genomic Encyclopedia of Type Strains, Phase IV (KMG-IV): sequencing the most valuable type-strain genomes for metagenomic binning, comparative biology and taxonomic classification.</title>
        <authorList>
            <person name="Goeker M."/>
        </authorList>
    </citation>
    <scope>NUCLEOTIDE SEQUENCE [LARGE SCALE GENOMIC DNA]</scope>
    <source>
        <strain evidence="11 12">DSM 28556</strain>
    </source>
</reference>
<dbReference type="OrthoDB" id="9804578at2"/>
<evidence type="ECO:0000313" key="11">
    <source>
        <dbReference type="EMBL" id="PXW86340.1"/>
    </source>
</evidence>
<dbReference type="RefSeq" id="WP_110395750.1">
    <property type="nucleotide sequence ID" value="NZ_JADIJL010000004.1"/>
</dbReference>
<keyword evidence="7 9" id="KW-0456">Lyase</keyword>
<dbReference type="EMBL" id="QJJQ01000008">
    <property type="protein sequence ID" value="PXW86340.1"/>
    <property type="molecule type" value="Genomic_DNA"/>
</dbReference>
<feature type="active site" description="Proton acceptor" evidence="9">
    <location>
        <position position="62"/>
    </location>
</feature>
<comment type="catalytic activity">
    <reaction evidence="8 9">
        <text>(1S,2R)-1-C-(indol-3-yl)glycerol 3-phosphate + L-serine = D-glyceraldehyde 3-phosphate + L-tryptophan + H2O</text>
        <dbReference type="Rhea" id="RHEA:10532"/>
        <dbReference type="ChEBI" id="CHEBI:15377"/>
        <dbReference type="ChEBI" id="CHEBI:33384"/>
        <dbReference type="ChEBI" id="CHEBI:57912"/>
        <dbReference type="ChEBI" id="CHEBI:58866"/>
        <dbReference type="ChEBI" id="CHEBI:59776"/>
        <dbReference type="EC" id="4.2.1.20"/>
    </reaction>
</comment>
<comment type="subunit">
    <text evidence="3 9">Tetramer of two alpha and two beta chains.</text>
</comment>
<keyword evidence="4 9" id="KW-0028">Amino-acid biosynthesis</keyword>
<evidence type="ECO:0000256" key="8">
    <source>
        <dbReference type="ARBA" id="ARBA00049047"/>
    </source>
</evidence>
<dbReference type="PROSITE" id="PS00167">
    <property type="entry name" value="TRP_SYNTHASE_ALPHA"/>
    <property type="match status" value="1"/>
</dbReference>
<evidence type="ECO:0000256" key="3">
    <source>
        <dbReference type="ARBA" id="ARBA00011270"/>
    </source>
</evidence>
<dbReference type="GO" id="GO:0005829">
    <property type="term" value="C:cytosol"/>
    <property type="evidence" value="ECO:0007669"/>
    <property type="project" value="TreeGrafter"/>
</dbReference>
<dbReference type="SUPFAM" id="SSF51366">
    <property type="entry name" value="Ribulose-phoshate binding barrel"/>
    <property type="match status" value="1"/>
</dbReference>
<gene>
    <name evidence="9" type="primary">trpA</name>
    <name evidence="11" type="ORF">DFR56_108158</name>
</gene>
<evidence type="ECO:0000256" key="10">
    <source>
        <dbReference type="RuleBase" id="RU003662"/>
    </source>
</evidence>
<dbReference type="Pfam" id="PF00290">
    <property type="entry name" value="Trp_syntA"/>
    <property type="match status" value="1"/>
</dbReference>
<accession>A0A2V3VXM9</accession>
<name>A0A2V3VXM9_9BACI</name>
<dbReference type="HAMAP" id="MF_00131">
    <property type="entry name" value="Trp_synth_alpha"/>
    <property type="match status" value="1"/>
</dbReference>
<dbReference type="NCBIfam" id="TIGR00262">
    <property type="entry name" value="trpA"/>
    <property type="match status" value="1"/>
</dbReference>
<evidence type="ECO:0000256" key="4">
    <source>
        <dbReference type="ARBA" id="ARBA00022605"/>
    </source>
</evidence>
<dbReference type="EC" id="4.2.1.20" evidence="9"/>
<dbReference type="PANTHER" id="PTHR43406">
    <property type="entry name" value="TRYPTOPHAN SYNTHASE, ALPHA CHAIN"/>
    <property type="match status" value="1"/>
</dbReference>
<evidence type="ECO:0000256" key="1">
    <source>
        <dbReference type="ARBA" id="ARBA00003365"/>
    </source>
</evidence>
<dbReference type="PANTHER" id="PTHR43406:SF1">
    <property type="entry name" value="TRYPTOPHAN SYNTHASE ALPHA CHAIN, CHLOROPLASTIC"/>
    <property type="match status" value="1"/>
</dbReference>
<dbReference type="Gene3D" id="3.20.20.70">
    <property type="entry name" value="Aldolase class I"/>
    <property type="match status" value="1"/>
</dbReference>
<evidence type="ECO:0000256" key="7">
    <source>
        <dbReference type="ARBA" id="ARBA00023239"/>
    </source>
</evidence>
<evidence type="ECO:0000256" key="2">
    <source>
        <dbReference type="ARBA" id="ARBA00004733"/>
    </source>
</evidence>
<dbReference type="InterPro" id="IPR018204">
    <property type="entry name" value="Trp_synthase_alpha_AS"/>
</dbReference>
<proteinExistence type="inferred from homology"/>
<sequence>MGKEKIANYFQEKQDHHENLFVPYIVAGDGGLDLLQERINFLEKSGVAAIELGIPFSDPVADGPTIQEASIRALENGTSLAGVLDVLEPTKDERKVPIILMTYLNPIYAYGIEKFAADCERVGVDGVIIPDVPLEEEEVIEASLTKHHIAFIRLAALTSTPDRIKEIARRSEGFLYAVSVTGTTGARTSHHERVATYLETLKKHSTVPVLAGFGVATANQAHELSSHCDGVIVGSKIVDLLHQGKEDEVRQLIVDSL</sequence>
<comment type="function">
    <text evidence="1 9">The alpha subunit is responsible for the aldol cleavage of indoleglycerol phosphate to indole and glyceraldehyde 3-phosphate.</text>
</comment>
<dbReference type="GO" id="GO:0004834">
    <property type="term" value="F:tryptophan synthase activity"/>
    <property type="evidence" value="ECO:0007669"/>
    <property type="project" value="UniProtKB-UniRule"/>
</dbReference>
<dbReference type="InterPro" id="IPR013785">
    <property type="entry name" value="Aldolase_TIM"/>
</dbReference>
<protein>
    <recommendedName>
        <fullName evidence="9">Tryptophan synthase alpha chain</fullName>
        <ecNumber evidence="9">4.2.1.20</ecNumber>
    </recommendedName>
</protein>
<keyword evidence="12" id="KW-1185">Reference proteome</keyword>
<dbReference type="InterPro" id="IPR011060">
    <property type="entry name" value="RibuloseP-bd_barrel"/>
</dbReference>
<dbReference type="InterPro" id="IPR002028">
    <property type="entry name" value="Trp_synthase_suA"/>
</dbReference>
<evidence type="ECO:0000313" key="12">
    <source>
        <dbReference type="Proteomes" id="UP000247978"/>
    </source>
</evidence>
<dbReference type="FunFam" id="3.20.20.70:FF:000037">
    <property type="entry name" value="Tryptophan synthase alpha chain"/>
    <property type="match status" value="1"/>
</dbReference>
<keyword evidence="6 9" id="KW-0057">Aromatic amino acid biosynthesis</keyword>
<comment type="caution">
    <text evidence="11">The sequence shown here is derived from an EMBL/GenBank/DDBJ whole genome shotgun (WGS) entry which is preliminary data.</text>
</comment>
<evidence type="ECO:0000256" key="6">
    <source>
        <dbReference type="ARBA" id="ARBA00023141"/>
    </source>
</evidence>
<organism evidence="11 12">
    <name type="scientific">Pseudogracilibacillus auburnensis</name>
    <dbReference type="NCBI Taxonomy" id="1494959"/>
    <lineage>
        <taxon>Bacteria</taxon>
        <taxon>Bacillati</taxon>
        <taxon>Bacillota</taxon>
        <taxon>Bacilli</taxon>
        <taxon>Bacillales</taxon>
        <taxon>Bacillaceae</taxon>
        <taxon>Pseudogracilibacillus</taxon>
    </lineage>
</organism>
<dbReference type="UniPathway" id="UPA00035">
    <property type="reaction ID" value="UER00044"/>
</dbReference>
<evidence type="ECO:0000256" key="9">
    <source>
        <dbReference type="HAMAP-Rule" id="MF_00131"/>
    </source>
</evidence>
<dbReference type="AlphaFoldDB" id="A0A2V3VXM9"/>
<feature type="active site" description="Proton acceptor" evidence="9">
    <location>
        <position position="51"/>
    </location>
</feature>
<comment type="pathway">
    <text evidence="2 9">Amino-acid biosynthesis; L-tryptophan biosynthesis; L-tryptophan from chorismate: step 5/5.</text>
</comment>
<dbReference type="CDD" id="cd04724">
    <property type="entry name" value="Tryptophan_synthase_alpha"/>
    <property type="match status" value="1"/>
</dbReference>
<evidence type="ECO:0000256" key="5">
    <source>
        <dbReference type="ARBA" id="ARBA00022822"/>
    </source>
</evidence>
<comment type="similarity">
    <text evidence="9 10">Belongs to the TrpA family.</text>
</comment>